<proteinExistence type="predicted"/>
<reference evidence="1 4" key="2">
    <citation type="journal article" date="2019" name="Nat. Med.">
        <title>A library of human gut bacterial isolates paired with longitudinal multiomics data enables mechanistic microbiome research.</title>
        <authorList>
            <person name="Poyet M."/>
            <person name="Groussin M."/>
            <person name="Gibbons S.M."/>
            <person name="Avila-Pacheco J."/>
            <person name="Jiang X."/>
            <person name="Kearney S.M."/>
            <person name="Perrotta A.R."/>
            <person name="Berdy B."/>
            <person name="Zhao S."/>
            <person name="Lieberman T.D."/>
            <person name="Swanson P.K."/>
            <person name="Smith M."/>
            <person name="Roesemann S."/>
            <person name="Alexander J.E."/>
            <person name="Rich S.A."/>
            <person name="Livny J."/>
            <person name="Vlamakis H."/>
            <person name="Clish C."/>
            <person name="Bullock K."/>
            <person name="Deik A."/>
            <person name="Scott J."/>
            <person name="Pierce K.A."/>
            <person name="Xavier R.J."/>
            <person name="Alm E.J."/>
        </authorList>
    </citation>
    <scope>NUCLEOTIDE SEQUENCE [LARGE SCALE GENOMIC DNA]</scope>
    <source>
        <strain evidence="1 4">BIOML-B9</strain>
    </source>
</reference>
<evidence type="ECO:0000313" key="1">
    <source>
        <dbReference type="EMBL" id="MSC81162.1"/>
    </source>
</evidence>
<dbReference type="Proteomes" id="UP000260783">
    <property type="component" value="Unassembled WGS sequence"/>
</dbReference>
<dbReference type="EMBL" id="QVEW01000016">
    <property type="protein sequence ID" value="RGB94645.1"/>
    <property type="molecule type" value="Genomic_DNA"/>
</dbReference>
<comment type="caution">
    <text evidence="2">The sequence shown here is derived from an EMBL/GenBank/DDBJ whole genome shotgun (WGS) entry which is preliminary data.</text>
</comment>
<dbReference type="RefSeq" id="WP_005922661.1">
    <property type="nucleotide sequence ID" value="NZ_CABKNH010000006.1"/>
</dbReference>
<name>A0A3E2UEJ8_9FIRM</name>
<dbReference type="Gene3D" id="3.40.390.10">
    <property type="entry name" value="Collagenase (Catalytic Domain)"/>
    <property type="match status" value="1"/>
</dbReference>
<sequence>MTNVNSSAVRHALNQTTAAREAIGYFIQRILQQFNNVNHSWNDQQSRRLYAIVLDSVTSLRASYGELRSLEESLKKTLDTVEKYEQIGRATRTTAAAGVAAAASVASAGTKTAASIRPSIKQDKPFSSPKYNAILDQRYGNAVPAARKVFDLFAEKLCILNGNYSGPGPSHYSPAEHGVYYNAAEDEKNVRGAGATYYHELGHMIDHVCMRYQNLMSENAVFHHALVSDGQRLIQCYNNSTPEQRERAVRNLCEGAWHSCSDLANFATNGHVCGGWGHSEEYCARAWAMEHEAFAHFFEASMGDSIKLQRLTKLFPNSVRVFNQMLDAIIKNAEPYDREQRERAIWEER</sequence>
<evidence type="ECO:0000313" key="4">
    <source>
        <dbReference type="Proteomes" id="UP000477010"/>
    </source>
</evidence>
<evidence type="ECO:0000313" key="2">
    <source>
        <dbReference type="EMBL" id="RGB94645.1"/>
    </source>
</evidence>
<dbReference type="EMBL" id="WKQE01000014">
    <property type="protein sequence ID" value="MSC81162.1"/>
    <property type="molecule type" value="Genomic_DNA"/>
</dbReference>
<dbReference type="InterPro" id="IPR024079">
    <property type="entry name" value="MetalloPept_cat_dom_sf"/>
</dbReference>
<accession>A0A3E2UEJ8</accession>
<dbReference type="AlphaFoldDB" id="A0A3E2UEJ8"/>
<evidence type="ECO:0000313" key="3">
    <source>
        <dbReference type="Proteomes" id="UP000260783"/>
    </source>
</evidence>
<dbReference type="GeneID" id="75067974"/>
<gene>
    <name evidence="2" type="ORF">DWZ04_12880</name>
    <name evidence="1" type="ORF">GKD85_10090</name>
</gene>
<protein>
    <submittedName>
        <fullName evidence="2">Uncharacterized protein</fullName>
    </submittedName>
</protein>
<dbReference type="GO" id="GO:0008237">
    <property type="term" value="F:metallopeptidase activity"/>
    <property type="evidence" value="ECO:0007669"/>
    <property type="project" value="InterPro"/>
</dbReference>
<reference evidence="2 3" key="1">
    <citation type="submission" date="2018-08" db="EMBL/GenBank/DDBJ databases">
        <title>A genome reference for cultivated species of the human gut microbiota.</title>
        <authorList>
            <person name="Zou Y."/>
            <person name="Xue W."/>
            <person name="Luo G."/>
        </authorList>
    </citation>
    <scope>NUCLEOTIDE SEQUENCE [LARGE SCALE GENOMIC DNA]</scope>
    <source>
        <strain evidence="2 3">AF29-11BH</strain>
    </source>
</reference>
<dbReference type="KEGG" id="fpra:CG447_05720"/>
<dbReference type="Proteomes" id="UP000477010">
    <property type="component" value="Unassembled WGS sequence"/>
</dbReference>
<organism evidence="2 3">
    <name type="scientific">Faecalibacterium prausnitzii</name>
    <dbReference type="NCBI Taxonomy" id="853"/>
    <lineage>
        <taxon>Bacteria</taxon>
        <taxon>Bacillati</taxon>
        <taxon>Bacillota</taxon>
        <taxon>Clostridia</taxon>
        <taxon>Eubacteriales</taxon>
        <taxon>Oscillospiraceae</taxon>
        <taxon>Faecalibacterium</taxon>
    </lineage>
</organism>